<dbReference type="Proteomes" id="UP001066276">
    <property type="component" value="Chromosome 10"/>
</dbReference>
<sequence>MRRIKTGPYCLVYYAHPVALGKRALRPVTLSLEDRPVAQVFLDLLYAAAKWMTSQMDRPKRKVDVERSEGDEKGNPPEGACRIRSEEWSKKAGK</sequence>
<keyword evidence="3" id="KW-1185">Reference proteome</keyword>
<protein>
    <submittedName>
        <fullName evidence="2">Uncharacterized protein</fullName>
    </submittedName>
</protein>
<organism evidence="2 3">
    <name type="scientific">Pleurodeles waltl</name>
    <name type="common">Iberian ribbed newt</name>
    <dbReference type="NCBI Taxonomy" id="8319"/>
    <lineage>
        <taxon>Eukaryota</taxon>
        <taxon>Metazoa</taxon>
        <taxon>Chordata</taxon>
        <taxon>Craniata</taxon>
        <taxon>Vertebrata</taxon>
        <taxon>Euteleostomi</taxon>
        <taxon>Amphibia</taxon>
        <taxon>Batrachia</taxon>
        <taxon>Caudata</taxon>
        <taxon>Salamandroidea</taxon>
        <taxon>Salamandridae</taxon>
        <taxon>Pleurodelinae</taxon>
        <taxon>Pleurodeles</taxon>
    </lineage>
</organism>
<evidence type="ECO:0000313" key="2">
    <source>
        <dbReference type="EMBL" id="KAJ1100951.1"/>
    </source>
</evidence>
<evidence type="ECO:0000256" key="1">
    <source>
        <dbReference type="SAM" id="MobiDB-lite"/>
    </source>
</evidence>
<reference evidence="2" key="1">
    <citation type="journal article" date="2022" name="bioRxiv">
        <title>Sequencing and chromosome-scale assembly of the giantPleurodeles waltlgenome.</title>
        <authorList>
            <person name="Brown T."/>
            <person name="Elewa A."/>
            <person name="Iarovenko S."/>
            <person name="Subramanian E."/>
            <person name="Araus A.J."/>
            <person name="Petzold A."/>
            <person name="Susuki M."/>
            <person name="Suzuki K.-i.T."/>
            <person name="Hayashi T."/>
            <person name="Toyoda A."/>
            <person name="Oliveira C."/>
            <person name="Osipova E."/>
            <person name="Leigh N.D."/>
            <person name="Simon A."/>
            <person name="Yun M.H."/>
        </authorList>
    </citation>
    <scope>NUCLEOTIDE SEQUENCE</scope>
    <source>
        <strain evidence="2">20211129_DDA</strain>
        <tissue evidence="2">Liver</tissue>
    </source>
</reference>
<gene>
    <name evidence="2" type="ORF">NDU88_006026</name>
</gene>
<feature type="compositionally biased region" description="Basic and acidic residues" evidence="1">
    <location>
        <begin position="62"/>
        <end position="94"/>
    </location>
</feature>
<evidence type="ECO:0000313" key="3">
    <source>
        <dbReference type="Proteomes" id="UP001066276"/>
    </source>
</evidence>
<feature type="region of interest" description="Disordered" evidence="1">
    <location>
        <begin position="55"/>
        <end position="94"/>
    </location>
</feature>
<comment type="caution">
    <text evidence="2">The sequence shown here is derived from an EMBL/GenBank/DDBJ whole genome shotgun (WGS) entry which is preliminary data.</text>
</comment>
<proteinExistence type="predicted"/>
<dbReference type="AlphaFoldDB" id="A0AAV7MB15"/>
<dbReference type="EMBL" id="JANPWB010000014">
    <property type="protein sequence ID" value="KAJ1100951.1"/>
    <property type="molecule type" value="Genomic_DNA"/>
</dbReference>
<name>A0AAV7MB15_PLEWA</name>
<accession>A0AAV7MB15</accession>